<evidence type="ECO:0000313" key="2">
    <source>
        <dbReference type="EMBL" id="MFC4959733.1"/>
    </source>
</evidence>
<organism evidence="2 3">
    <name type="scientific">Streptomyces mauvecolor</name>
    <dbReference type="NCBI Taxonomy" id="58345"/>
    <lineage>
        <taxon>Bacteria</taxon>
        <taxon>Bacillati</taxon>
        <taxon>Actinomycetota</taxon>
        <taxon>Actinomycetes</taxon>
        <taxon>Kitasatosporales</taxon>
        <taxon>Streptomycetaceae</taxon>
        <taxon>Streptomyces</taxon>
    </lineage>
</organism>
<feature type="compositionally biased region" description="Polar residues" evidence="1">
    <location>
        <begin position="184"/>
        <end position="197"/>
    </location>
</feature>
<sequence length="215" mass="23459">MKVVQHAGWLHFDQGEHTHAVRHWTGALHAAHAADNRYFGAGILSDIAYAANWLNQPSTAVDILEHARTRTHSAAARSLLDLRRARALAALGDDHNADRALRSAEHELDRARPGYAPAWVSWMSPADLAIDAGRCWLDLGKHQRAETALAEGLQLLDPVRARTRSVMLAYRAEGAPAQPKRPAASNSPTRPSNTSARTGLIRPSRTCTPSQPADQ</sequence>
<gene>
    <name evidence="2" type="ORF">ACFPFX_25930</name>
</gene>
<feature type="compositionally biased region" description="Polar residues" evidence="1">
    <location>
        <begin position="205"/>
        <end position="215"/>
    </location>
</feature>
<feature type="region of interest" description="Disordered" evidence="1">
    <location>
        <begin position="171"/>
        <end position="215"/>
    </location>
</feature>
<dbReference type="Gene3D" id="1.25.40.10">
    <property type="entry name" value="Tetratricopeptide repeat domain"/>
    <property type="match status" value="1"/>
</dbReference>
<evidence type="ECO:0000256" key="1">
    <source>
        <dbReference type="SAM" id="MobiDB-lite"/>
    </source>
</evidence>
<protein>
    <submittedName>
        <fullName evidence="2">Uncharacterized protein</fullName>
    </submittedName>
</protein>
<dbReference type="EMBL" id="JBHSIZ010000035">
    <property type="protein sequence ID" value="MFC4959733.1"/>
    <property type="molecule type" value="Genomic_DNA"/>
</dbReference>
<dbReference type="RefSeq" id="WP_344380587.1">
    <property type="nucleotide sequence ID" value="NZ_BAAASQ010000049.1"/>
</dbReference>
<accession>A0ABV9USI9</accession>
<keyword evidence="3" id="KW-1185">Reference proteome</keyword>
<evidence type="ECO:0000313" key="3">
    <source>
        <dbReference type="Proteomes" id="UP001595834"/>
    </source>
</evidence>
<name>A0ABV9USI9_9ACTN</name>
<dbReference type="Proteomes" id="UP001595834">
    <property type="component" value="Unassembled WGS sequence"/>
</dbReference>
<comment type="caution">
    <text evidence="2">The sequence shown here is derived from an EMBL/GenBank/DDBJ whole genome shotgun (WGS) entry which is preliminary data.</text>
</comment>
<dbReference type="InterPro" id="IPR011990">
    <property type="entry name" value="TPR-like_helical_dom_sf"/>
</dbReference>
<proteinExistence type="predicted"/>
<reference evidence="3" key="1">
    <citation type="journal article" date="2019" name="Int. J. Syst. Evol. Microbiol.">
        <title>The Global Catalogue of Microorganisms (GCM) 10K type strain sequencing project: providing services to taxonomists for standard genome sequencing and annotation.</title>
        <authorList>
            <consortium name="The Broad Institute Genomics Platform"/>
            <consortium name="The Broad Institute Genome Sequencing Center for Infectious Disease"/>
            <person name="Wu L."/>
            <person name="Ma J."/>
        </authorList>
    </citation>
    <scope>NUCLEOTIDE SEQUENCE [LARGE SCALE GENOMIC DNA]</scope>
    <source>
        <strain evidence="3">CCM 7224</strain>
    </source>
</reference>